<proteinExistence type="predicted"/>
<dbReference type="Pfam" id="PF24053">
    <property type="entry name" value="DUF7356"/>
    <property type="match status" value="1"/>
</dbReference>
<dbReference type="eggNOG" id="ENOG502RIWN">
    <property type="taxonomic scope" value="Eukaryota"/>
</dbReference>
<dbReference type="PANTHER" id="PTHR34200:SF8">
    <property type="entry name" value="TRANSMEMBRANE PROTEIN"/>
    <property type="match status" value="1"/>
</dbReference>
<organism evidence="6">
    <name type="scientific">Arabidopsis lyrata subsp. lyrata</name>
    <name type="common">Lyre-leaved rock-cress</name>
    <dbReference type="NCBI Taxonomy" id="81972"/>
    <lineage>
        <taxon>Eukaryota</taxon>
        <taxon>Viridiplantae</taxon>
        <taxon>Streptophyta</taxon>
        <taxon>Embryophyta</taxon>
        <taxon>Tracheophyta</taxon>
        <taxon>Spermatophyta</taxon>
        <taxon>Magnoliopsida</taxon>
        <taxon>eudicotyledons</taxon>
        <taxon>Gunneridae</taxon>
        <taxon>Pentapetalae</taxon>
        <taxon>rosids</taxon>
        <taxon>malvids</taxon>
        <taxon>Brassicales</taxon>
        <taxon>Brassicaceae</taxon>
        <taxon>Camelineae</taxon>
        <taxon>Arabidopsis</taxon>
    </lineage>
</organism>
<dbReference type="Gramene" id="fgenesh2_kg.2__41__AT1G64385.1">
    <property type="protein sequence ID" value="fgenesh2_kg.2__41__AT1G64385.1"/>
    <property type="gene ID" value="fgenesh2_kg.2__41__AT1G64385.1"/>
</dbReference>
<feature type="region of interest" description="Disordered" evidence="1">
    <location>
        <begin position="282"/>
        <end position="342"/>
    </location>
</feature>
<keyword evidence="2" id="KW-0812">Transmembrane</keyword>
<feature type="compositionally biased region" description="Acidic residues" evidence="1">
    <location>
        <begin position="300"/>
        <end position="313"/>
    </location>
</feature>
<dbReference type="EMBL" id="GL348714">
    <property type="protein sequence ID" value="EFH64150.1"/>
    <property type="molecule type" value="Genomic_DNA"/>
</dbReference>
<sequence>MELNLVLLLCIALIFVADTKVYFTIEISSITNSNLTDTRFGGGSENVTDSSKSITIDHSKNSTNDDDTQLGDGSKMIGSDSSKSGESENTKEEDAMSDSSRKKEGFHGEECDPSNMCTDDQHEFAACLRVPGNDAPHLSLLIQNKGKRPLIVTITAPGFVRLEKDKVQLLQNEDTKVKVSIKKGGSNDSAIVLASSKGRCSLELKDLAAAHETESDDTVSVSRPSILYISSRTLIVIIMISFLVLSLVIIPVIIHVYKNKSRGNNKYQRLDMELPVSNPALVTKSDQESGDDGWNNNWGDDWDDENGGGDEEQPNTPVLPLTPSLSSRGLAPRRLSKEGWKD</sequence>
<feature type="compositionally biased region" description="Basic and acidic residues" evidence="1">
    <location>
        <begin position="83"/>
        <end position="110"/>
    </location>
</feature>
<dbReference type="AlphaFoldDB" id="D7KSA7"/>
<feature type="domain" description="DUF7356" evidence="4">
    <location>
        <begin position="103"/>
        <end position="207"/>
    </location>
</feature>
<dbReference type="Proteomes" id="UP000008694">
    <property type="component" value="Unassembled WGS sequence"/>
</dbReference>
<evidence type="ECO:0000259" key="4">
    <source>
        <dbReference type="Pfam" id="PF24053"/>
    </source>
</evidence>
<feature type="signal peptide" evidence="3">
    <location>
        <begin position="1"/>
        <end position="19"/>
    </location>
</feature>
<feature type="region of interest" description="Disordered" evidence="1">
    <location>
        <begin position="34"/>
        <end position="111"/>
    </location>
</feature>
<dbReference type="HOGENOM" id="CLU_050315_1_0_1"/>
<accession>D7KSA7</accession>
<evidence type="ECO:0000256" key="2">
    <source>
        <dbReference type="SAM" id="Phobius"/>
    </source>
</evidence>
<evidence type="ECO:0000256" key="3">
    <source>
        <dbReference type="SAM" id="SignalP"/>
    </source>
</evidence>
<keyword evidence="2" id="KW-0472">Membrane</keyword>
<evidence type="ECO:0000313" key="6">
    <source>
        <dbReference type="Proteomes" id="UP000008694"/>
    </source>
</evidence>
<name>D7KSA7_ARALL</name>
<keyword evidence="3" id="KW-0732">Signal</keyword>
<feature type="transmembrane region" description="Helical" evidence="2">
    <location>
        <begin position="234"/>
        <end position="257"/>
    </location>
</feature>
<protein>
    <recommendedName>
        <fullName evidence="4">DUF7356 domain-containing protein</fullName>
    </recommendedName>
</protein>
<feature type="compositionally biased region" description="Polar residues" evidence="1">
    <location>
        <begin position="45"/>
        <end position="54"/>
    </location>
</feature>
<dbReference type="PANTHER" id="PTHR34200">
    <property type="entry name" value="DENTIN SIALOPHOSPHOPROTEIN-LIKE ISOFORM X1"/>
    <property type="match status" value="1"/>
</dbReference>
<dbReference type="STRING" id="81972.D7KSA7"/>
<dbReference type="InterPro" id="IPR055780">
    <property type="entry name" value="DUF7356"/>
</dbReference>
<keyword evidence="6" id="KW-1185">Reference proteome</keyword>
<keyword evidence="2" id="KW-1133">Transmembrane helix</keyword>
<gene>
    <name evidence="5" type="ORF">ARALYDRAFT_474911</name>
</gene>
<reference evidence="6" key="1">
    <citation type="journal article" date="2011" name="Nat. Genet.">
        <title>The Arabidopsis lyrata genome sequence and the basis of rapid genome size change.</title>
        <authorList>
            <person name="Hu T.T."/>
            <person name="Pattyn P."/>
            <person name="Bakker E.G."/>
            <person name="Cao J."/>
            <person name="Cheng J.-F."/>
            <person name="Clark R.M."/>
            <person name="Fahlgren N."/>
            <person name="Fawcett J.A."/>
            <person name="Grimwood J."/>
            <person name="Gundlach H."/>
            <person name="Haberer G."/>
            <person name="Hollister J.D."/>
            <person name="Ossowski S."/>
            <person name="Ottilar R.P."/>
            <person name="Salamov A.A."/>
            <person name="Schneeberger K."/>
            <person name="Spannagl M."/>
            <person name="Wang X."/>
            <person name="Yang L."/>
            <person name="Nasrallah M.E."/>
            <person name="Bergelson J."/>
            <person name="Carrington J.C."/>
            <person name="Gaut B.S."/>
            <person name="Schmutz J."/>
            <person name="Mayer K.F.X."/>
            <person name="Van de Peer Y."/>
            <person name="Grigoriev I.V."/>
            <person name="Nordborg M."/>
            <person name="Weigel D."/>
            <person name="Guo Y.-L."/>
        </authorList>
    </citation>
    <scope>NUCLEOTIDE SEQUENCE [LARGE SCALE GENOMIC DNA]</scope>
    <source>
        <strain evidence="6">cv. MN47</strain>
    </source>
</reference>
<feature type="chain" id="PRO_5003101825" description="DUF7356 domain-containing protein" evidence="3">
    <location>
        <begin position="20"/>
        <end position="342"/>
    </location>
</feature>
<evidence type="ECO:0000256" key="1">
    <source>
        <dbReference type="SAM" id="MobiDB-lite"/>
    </source>
</evidence>
<evidence type="ECO:0000313" key="5">
    <source>
        <dbReference type="EMBL" id="EFH64150.1"/>
    </source>
</evidence>